<evidence type="ECO:0000313" key="2">
    <source>
        <dbReference type="Proteomes" id="UP001259832"/>
    </source>
</evidence>
<dbReference type="Proteomes" id="UP001259832">
    <property type="component" value="Unassembled WGS sequence"/>
</dbReference>
<sequence length="210" mass="24653">MQTITGDRYDDCEPELAQICCKCENDNFTIGCFLCRQCLQSRPSYRSRVTKTMANKFYGVKVKDLDKLPFEDRENSCLYERVVLENFMLKTCGSKKELLRHLVKVRARWKKAEASKIRRKRVYEFLWYRAPELAQSVKSGHYKDLDMKDKEEWYPRFESLKAAFQECCFVFSGYIDSTSCKDYIKNGIGSVQDVINVVRQEETADDPESC</sequence>
<organism evidence="1 2">
    <name type="scientific">Phytophthora citrophthora</name>
    <dbReference type="NCBI Taxonomy" id="4793"/>
    <lineage>
        <taxon>Eukaryota</taxon>
        <taxon>Sar</taxon>
        <taxon>Stramenopiles</taxon>
        <taxon>Oomycota</taxon>
        <taxon>Peronosporomycetes</taxon>
        <taxon>Peronosporales</taxon>
        <taxon>Peronosporaceae</taxon>
        <taxon>Phytophthora</taxon>
    </lineage>
</organism>
<accession>A0AAD9LCA1</accession>
<evidence type="ECO:0000313" key="1">
    <source>
        <dbReference type="EMBL" id="KAK1931206.1"/>
    </source>
</evidence>
<proteinExistence type="predicted"/>
<dbReference type="EMBL" id="JASMQC010000035">
    <property type="protein sequence ID" value="KAK1931206.1"/>
    <property type="molecule type" value="Genomic_DNA"/>
</dbReference>
<name>A0AAD9LCA1_9STRA</name>
<keyword evidence="2" id="KW-1185">Reference proteome</keyword>
<gene>
    <name evidence="1" type="ORF">P3T76_013395</name>
</gene>
<protein>
    <submittedName>
        <fullName evidence="1">Uncharacterized protein</fullName>
    </submittedName>
</protein>
<reference evidence="1" key="1">
    <citation type="submission" date="2023-08" db="EMBL/GenBank/DDBJ databases">
        <title>Reference Genome Resource for the Citrus Pathogen Phytophthora citrophthora.</title>
        <authorList>
            <person name="Moller H."/>
            <person name="Coetzee B."/>
            <person name="Rose L.J."/>
            <person name="Van Niekerk J.M."/>
        </authorList>
    </citation>
    <scope>NUCLEOTIDE SEQUENCE</scope>
    <source>
        <strain evidence="1">STE-U-9442</strain>
    </source>
</reference>
<dbReference type="AlphaFoldDB" id="A0AAD9LCA1"/>
<comment type="caution">
    <text evidence="1">The sequence shown here is derived from an EMBL/GenBank/DDBJ whole genome shotgun (WGS) entry which is preliminary data.</text>
</comment>